<dbReference type="InterPro" id="IPR018234">
    <property type="entry name" value="GTP_CycHdrlase_I_CS"/>
</dbReference>
<evidence type="ECO:0000256" key="7">
    <source>
        <dbReference type="ARBA" id="ARBA00023134"/>
    </source>
</evidence>
<comment type="pathway">
    <text evidence="2 8">Cofactor biosynthesis; 7,8-dihydroneopterin triphosphate biosynthesis; 7,8-dihydroneopterin triphosphate from GTP: step 1/1.</text>
</comment>
<evidence type="ECO:0000313" key="11">
    <source>
        <dbReference type="EMBL" id="GEO16256.1"/>
    </source>
</evidence>
<feature type="binding site" evidence="8">
    <location>
        <position position="99"/>
    </location>
    <ligand>
        <name>Zn(2+)</name>
        <dbReference type="ChEBI" id="CHEBI:29105"/>
    </ligand>
</feature>
<dbReference type="Pfam" id="PF01227">
    <property type="entry name" value="GTP_cyclohydroI"/>
    <property type="match status" value="1"/>
</dbReference>
<keyword evidence="8" id="KW-0862">Zinc</keyword>
<evidence type="ECO:0000256" key="6">
    <source>
        <dbReference type="ARBA" id="ARBA00022801"/>
    </source>
</evidence>
<dbReference type="GO" id="GO:0006730">
    <property type="term" value="P:one-carbon metabolic process"/>
    <property type="evidence" value="ECO:0007669"/>
    <property type="project" value="UniProtKB-UniRule"/>
</dbReference>
<dbReference type="GO" id="GO:0008270">
    <property type="term" value="F:zinc ion binding"/>
    <property type="evidence" value="ECO:0007669"/>
    <property type="project" value="UniProtKB-UniRule"/>
</dbReference>
<dbReference type="NCBIfam" id="NF006825">
    <property type="entry name" value="PRK09347.1-2"/>
    <property type="match status" value="1"/>
</dbReference>
<keyword evidence="5 8" id="KW-0554">One-carbon metabolism</keyword>
<keyword evidence="12" id="KW-1185">Reference proteome</keyword>
<dbReference type="GO" id="GO:0006729">
    <property type="term" value="P:tetrahydrobiopterin biosynthetic process"/>
    <property type="evidence" value="ECO:0007669"/>
    <property type="project" value="TreeGrafter"/>
</dbReference>
<evidence type="ECO:0000256" key="5">
    <source>
        <dbReference type="ARBA" id="ARBA00022563"/>
    </source>
</evidence>
<dbReference type="OrthoDB" id="9801207at2"/>
<comment type="catalytic activity">
    <reaction evidence="1 8">
        <text>GTP + H2O = 7,8-dihydroneopterin 3'-triphosphate + formate + H(+)</text>
        <dbReference type="Rhea" id="RHEA:17473"/>
        <dbReference type="ChEBI" id="CHEBI:15377"/>
        <dbReference type="ChEBI" id="CHEBI:15378"/>
        <dbReference type="ChEBI" id="CHEBI:15740"/>
        <dbReference type="ChEBI" id="CHEBI:37565"/>
        <dbReference type="ChEBI" id="CHEBI:58462"/>
        <dbReference type="EC" id="3.5.4.16"/>
    </reaction>
</comment>
<dbReference type="Gene3D" id="3.30.1130.10">
    <property type="match status" value="1"/>
</dbReference>
<dbReference type="EMBL" id="BJYU01000060">
    <property type="protein sequence ID" value="GEO16256.1"/>
    <property type="molecule type" value="Genomic_DNA"/>
</dbReference>
<evidence type="ECO:0000256" key="3">
    <source>
        <dbReference type="ARBA" id="ARBA00008085"/>
    </source>
</evidence>
<dbReference type="SUPFAM" id="SSF55620">
    <property type="entry name" value="Tetrahydrobiopterin biosynthesis enzymes-like"/>
    <property type="match status" value="1"/>
</dbReference>
<dbReference type="UniPathway" id="UPA00848">
    <property type="reaction ID" value="UER00151"/>
</dbReference>
<dbReference type="GO" id="GO:0005737">
    <property type="term" value="C:cytoplasm"/>
    <property type="evidence" value="ECO:0007669"/>
    <property type="project" value="TreeGrafter"/>
</dbReference>
<keyword evidence="6 8" id="KW-0378">Hydrolase</keyword>
<comment type="caution">
    <text evidence="11">The sequence shown here is derived from an EMBL/GenBank/DDBJ whole genome shotgun (WGS) entry which is preliminary data.</text>
</comment>
<dbReference type="InterPro" id="IPR043133">
    <property type="entry name" value="GTP-CH-I_C/QueF"/>
</dbReference>
<feature type="binding site" evidence="8">
    <location>
        <position position="170"/>
    </location>
    <ligand>
        <name>Zn(2+)</name>
        <dbReference type="ChEBI" id="CHEBI:29105"/>
    </ligand>
</feature>
<dbReference type="Gene3D" id="1.10.286.10">
    <property type="match status" value="1"/>
</dbReference>
<feature type="compositionally biased region" description="Basic and acidic residues" evidence="9">
    <location>
        <begin position="18"/>
        <end position="27"/>
    </location>
</feature>
<feature type="region of interest" description="Disordered" evidence="9">
    <location>
        <begin position="1"/>
        <end position="27"/>
    </location>
</feature>
<dbReference type="InterPro" id="IPR001474">
    <property type="entry name" value="GTP_CycHdrlase_I"/>
</dbReference>
<dbReference type="FunFam" id="1.10.286.10:FF:000001">
    <property type="entry name" value="GTP cyclohydrolase 1"/>
    <property type="match status" value="1"/>
</dbReference>
<dbReference type="PANTHER" id="PTHR11109">
    <property type="entry name" value="GTP CYCLOHYDROLASE I"/>
    <property type="match status" value="1"/>
</dbReference>
<dbReference type="InterPro" id="IPR043134">
    <property type="entry name" value="GTP-CH-I_N"/>
</dbReference>
<dbReference type="Proteomes" id="UP000321085">
    <property type="component" value="Unassembled WGS sequence"/>
</dbReference>
<dbReference type="AlphaFoldDB" id="A0A512BWD1"/>
<sequence length="211" mass="23757">MNDVVKSLSPRLPAAADKTAERPTREEAEAAVRTLIRWAGDDPQREGLHDTPKRVTKAFREFYSGYQDDPKEVLNKIFAEVEGYDDIVLVRDIPFYSHCEHHLVPFYGMTHIAYYPTKGVVGLSKLARLVEVYARRLQTQESMTAQIAAAMEEALEPRGVAVMIEAEHMCMSMRGVQKAGAMTLTTQFTGAFKNDPAEQVRFLTLVRHGKV</sequence>
<comment type="similarity">
    <text evidence="3 8">Belongs to the GTP cyclohydrolase I family.</text>
</comment>
<dbReference type="GO" id="GO:0003934">
    <property type="term" value="F:GTP cyclohydrolase I activity"/>
    <property type="evidence" value="ECO:0007669"/>
    <property type="project" value="UniProtKB-UniRule"/>
</dbReference>
<dbReference type="NCBIfam" id="NF006826">
    <property type="entry name" value="PRK09347.1-3"/>
    <property type="match status" value="1"/>
</dbReference>
<name>A0A512BWD1_9HYPH</name>
<comment type="subunit">
    <text evidence="4">Toroid-shaped homodecamer, composed of two pentamers of five dimers.</text>
</comment>
<dbReference type="RefSeq" id="WP_114188294.1">
    <property type="nucleotide sequence ID" value="NZ_BJYU01000060.1"/>
</dbReference>
<feature type="binding site" evidence="8">
    <location>
        <position position="102"/>
    </location>
    <ligand>
        <name>Zn(2+)</name>
        <dbReference type="ChEBI" id="CHEBI:29105"/>
    </ligand>
</feature>
<dbReference type="PROSITE" id="PS00859">
    <property type="entry name" value="GTP_CYCLOHYDROL_1_1"/>
    <property type="match status" value="1"/>
</dbReference>
<reference evidence="11 12" key="1">
    <citation type="submission" date="2019-07" db="EMBL/GenBank/DDBJ databases">
        <title>Whole genome shotgun sequence of Microvirga aerophila NBRC 106136.</title>
        <authorList>
            <person name="Hosoyama A."/>
            <person name="Uohara A."/>
            <person name="Ohji S."/>
            <person name="Ichikawa N."/>
        </authorList>
    </citation>
    <scope>NUCLEOTIDE SEQUENCE [LARGE SCALE GENOMIC DNA]</scope>
    <source>
        <strain evidence="11 12">NBRC 106136</strain>
    </source>
</reference>
<accession>A0A512BWD1</accession>
<evidence type="ECO:0000256" key="9">
    <source>
        <dbReference type="SAM" id="MobiDB-lite"/>
    </source>
</evidence>
<protein>
    <recommendedName>
        <fullName evidence="8">GTP cyclohydrolase 1</fullName>
        <ecNumber evidence="8">3.5.4.16</ecNumber>
    </recommendedName>
    <alternativeName>
        <fullName evidence="8">GTP cyclohydrolase I</fullName>
        <shortName evidence="8">GTP-CH-I</shortName>
    </alternativeName>
</protein>
<keyword evidence="8" id="KW-0479">Metal-binding</keyword>
<dbReference type="GO" id="GO:0005525">
    <property type="term" value="F:GTP binding"/>
    <property type="evidence" value="ECO:0007669"/>
    <property type="project" value="UniProtKB-KW"/>
</dbReference>
<dbReference type="GO" id="GO:0046654">
    <property type="term" value="P:tetrahydrofolate biosynthetic process"/>
    <property type="evidence" value="ECO:0007669"/>
    <property type="project" value="UniProtKB-UniRule"/>
</dbReference>
<keyword evidence="7 8" id="KW-0342">GTP-binding</keyword>
<keyword evidence="8" id="KW-0547">Nucleotide-binding</keyword>
<dbReference type="EC" id="3.5.4.16" evidence="8"/>
<organism evidence="11 12">
    <name type="scientific">Microvirga aerophila</name>
    <dbReference type="NCBI Taxonomy" id="670291"/>
    <lineage>
        <taxon>Bacteria</taxon>
        <taxon>Pseudomonadati</taxon>
        <taxon>Pseudomonadota</taxon>
        <taxon>Alphaproteobacteria</taxon>
        <taxon>Hyphomicrobiales</taxon>
        <taxon>Methylobacteriaceae</taxon>
        <taxon>Microvirga</taxon>
    </lineage>
</organism>
<dbReference type="InterPro" id="IPR020602">
    <property type="entry name" value="GTP_CycHdrlase_I_dom"/>
</dbReference>
<evidence type="ECO:0000259" key="10">
    <source>
        <dbReference type="Pfam" id="PF01227"/>
    </source>
</evidence>
<dbReference type="FunFam" id="3.30.1130.10:FF:000001">
    <property type="entry name" value="GTP cyclohydrolase 1"/>
    <property type="match status" value="1"/>
</dbReference>
<evidence type="ECO:0000256" key="8">
    <source>
        <dbReference type="HAMAP-Rule" id="MF_00223"/>
    </source>
</evidence>
<evidence type="ECO:0000256" key="1">
    <source>
        <dbReference type="ARBA" id="ARBA00001052"/>
    </source>
</evidence>
<dbReference type="PANTHER" id="PTHR11109:SF7">
    <property type="entry name" value="GTP CYCLOHYDROLASE 1"/>
    <property type="match status" value="1"/>
</dbReference>
<evidence type="ECO:0000313" key="12">
    <source>
        <dbReference type="Proteomes" id="UP000321085"/>
    </source>
</evidence>
<dbReference type="NCBIfam" id="TIGR00063">
    <property type="entry name" value="folE"/>
    <property type="match status" value="1"/>
</dbReference>
<evidence type="ECO:0000256" key="4">
    <source>
        <dbReference type="ARBA" id="ARBA00011857"/>
    </source>
</evidence>
<proteinExistence type="inferred from homology"/>
<comment type="subunit">
    <text evidence="8">Homopolymer.</text>
</comment>
<feature type="domain" description="GTP cyclohydrolase I" evidence="10">
    <location>
        <begin position="29"/>
        <end position="206"/>
    </location>
</feature>
<gene>
    <name evidence="8 11" type="primary">folE</name>
    <name evidence="11" type="ORF">MAE02_39520</name>
</gene>
<evidence type="ECO:0000256" key="2">
    <source>
        <dbReference type="ARBA" id="ARBA00005080"/>
    </source>
</evidence>
<dbReference type="HAMAP" id="MF_00223">
    <property type="entry name" value="FolE"/>
    <property type="match status" value="1"/>
</dbReference>